<dbReference type="GO" id="GO:0004177">
    <property type="term" value="F:aminopeptidase activity"/>
    <property type="evidence" value="ECO:0007669"/>
    <property type="project" value="UniProtKB-KW"/>
</dbReference>
<keyword evidence="11" id="KW-1185">Reference proteome</keyword>
<evidence type="ECO:0000256" key="2">
    <source>
        <dbReference type="ARBA" id="ARBA00001946"/>
    </source>
</evidence>
<keyword evidence="7" id="KW-0479">Metal-binding</keyword>
<evidence type="ECO:0000256" key="3">
    <source>
        <dbReference type="ARBA" id="ARBA00001947"/>
    </source>
</evidence>
<comment type="cofactor">
    <cofactor evidence="2">
        <name>Mg(2+)</name>
        <dbReference type="ChEBI" id="CHEBI:18420"/>
    </cofactor>
</comment>
<evidence type="ECO:0000313" key="10">
    <source>
        <dbReference type="EMBL" id="MCL7747837.1"/>
    </source>
</evidence>
<protein>
    <submittedName>
        <fullName evidence="10">Aminopeptidase</fullName>
    </submittedName>
</protein>
<dbReference type="InterPro" id="IPR035097">
    <property type="entry name" value="M29_N-terminal"/>
</dbReference>
<gene>
    <name evidence="10" type="ORF">MF646_11965</name>
</gene>
<evidence type="ECO:0000313" key="11">
    <source>
        <dbReference type="Proteomes" id="UP001139150"/>
    </source>
</evidence>
<comment type="cofactor">
    <cofactor evidence="3">
        <name>Zn(2+)</name>
        <dbReference type="ChEBI" id="CHEBI:29105"/>
    </cofactor>
</comment>
<keyword evidence="9" id="KW-0482">Metalloprotease</keyword>
<comment type="cofactor">
    <cofactor evidence="1">
        <name>Co(2+)</name>
        <dbReference type="ChEBI" id="CHEBI:48828"/>
    </cofactor>
</comment>
<organism evidence="10 11">
    <name type="scientific">Halalkalibacter alkaliphilus</name>
    <dbReference type="NCBI Taxonomy" id="2917993"/>
    <lineage>
        <taxon>Bacteria</taxon>
        <taxon>Bacillati</taxon>
        <taxon>Bacillota</taxon>
        <taxon>Bacilli</taxon>
        <taxon>Bacillales</taxon>
        <taxon>Bacillaceae</taxon>
        <taxon>Halalkalibacter</taxon>
    </lineage>
</organism>
<dbReference type="SUPFAM" id="SSF144052">
    <property type="entry name" value="Thermophilic metalloprotease-like"/>
    <property type="match status" value="1"/>
</dbReference>
<evidence type="ECO:0000256" key="1">
    <source>
        <dbReference type="ARBA" id="ARBA00001941"/>
    </source>
</evidence>
<keyword evidence="6" id="KW-0645">Protease</keyword>
<accession>A0A9X2CTA0</accession>
<dbReference type="EMBL" id="JAKRYL010000011">
    <property type="protein sequence ID" value="MCL7747837.1"/>
    <property type="molecule type" value="Genomic_DNA"/>
</dbReference>
<keyword evidence="5 10" id="KW-0031">Aminopeptidase</keyword>
<dbReference type="GO" id="GO:0046872">
    <property type="term" value="F:metal ion binding"/>
    <property type="evidence" value="ECO:0007669"/>
    <property type="project" value="UniProtKB-KW"/>
</dbReference>
<comment type="caution">
    <text evidence="10">The sequence shown here is derived from an EMBL/GenBank/DDBJ whole genome shotgun (WGS) entry which is preliminary data.</text>
</comment>
<reference evidence="10" key="1">
    <citation type="submission" date="2022-02" db="EMBL/GenBank/DDBJ databases">
        <title>Halalkalibacter sp. nov. isolated from Lonar Lake, India.</title>
        <authorList>
            <person name="Joshi A."/>
            <person name="Thite S."/>
            <person name="Lodha T."/>
        </authorList>
    </citation>
    <scope>NUCLEOTIDE SEQUENCE</scope>
    <source>
        <strain evidence="10">MEB205</strain>
    </source>
</reference>
<evidence type="ECO:0000256" key="7">
    <source>
        <dbReference type="ARBA" id="ARBA00022723"/>
    </source>
</evidence>
<sequence>MRDPRIQTLAKNLITYSVELKKGEKVLIENFGLQRELVTALVQEAYLAGGLPFVLLKDHQVDRSLLMGAQEEQLEMMATFEAQVMSEMDAYIGLRAGDNISELSDVPNDKMALHGKTVGTKVHREIRVPKTKWVVLRYPSSSMAQLANTSTEAFEDFYFNVCNLDYSKMDEAMDSLVALLNRTDKVQLKGPGTDLTFSVKNIPSIKCAGKRNIPDGEVYTAPVRNSVNGTITYNTPSPYQGFTFENISFTFENGKIVKASANDSERINKILDTDEGARFIGEFAIGVNPYIQHPMKDILFDEKIDGSFHFTPGQCYEEASNGNSSSIHWDIVMIQRPEYGGGEIYFDDVLIRKDGRFVVPELEALNPENLK</sequence>
<dbReference type="Proteomes" id="UP001139150">
    <property type="component" value="Unassembled WGS sequence"/>
</dbReference>
<evidence type="ECO:0000256" key="6">
    <source>
        <dbReference type="ARBA" id="ARBA00022670"/>
    </source>
</evidence>
<keyword evidence="8" id="KW-0378">Hydrolase</keyword>
<dbReference type="RefSeq" id="WP_250096729.1">
    <property type="nucleotide sequence ID" value="NZ_JAKRYL010000011.1"/>
</dbReference>
<proteinExistence type="inferred from homology"/>
<name>A0A9X2CTA0_9BACI</name>
<dbReference type="PANTHER" id="PTHR34448">
    <property type="entry name" value="AMINOPEPTIDASE"/>
    <property type="match status" value="1"/>
</dbReference>
<dbReference type="PANTHER" id="PTHR34448:SF1">
    <property type="entry name" value="BLL6088 PROTEIN"/>
    <property type="match status" value="1"/>
</dbReference>
<evidence type="ECO:0000256" key="4">
    <source>
        <dbReference type="ARBA" id="ARBA00008236"/>
    </source>
</evidence>
<dbReference type="Pfam" id="PF02073">
    <property type="entry name" value="Peptidase_M29"/>
    <property type="match status" value="1"/>
</dbReference>
<dbReference type="AlphaFoldDB" id="A0A9X2CTA0"/>
<comment type="similarity">
    <text evidence="4">Belongs to the peptidase M29 family.</text>
</comment>
<evidence type="ECO:0000256" key="5">
    <source>
        <dbReference type="ARBA" id="ARBA00022438"/>
    </source>
</evidence>
<dbReference type="GO" id="GO:0008237">
    <property type="term" value="F:metallopeptidase activity"/>
    <property type="evidence" value="ECO:0007669"/>
    <property type="project" value="UniProtKB-KW"/>
</dbReference>
<dbReference type="GO" id="GO:0006508">
    <property type="term" value="P:proteolysis"/>
    <property type="evidence" value="ECO:0007669"/>
    <property type="project" value="UniProtKB-KW"/>
</dbReference>
<evidence type="ECO:0000256" key="9">
    <source>
        <dbReference type="ARBA" id="ARBA00023049"/>
    </source>
</evidence>
<dbReference type="Gene3D" id="3.40.1830.10">
    <property type="entry name" value="Thermophilic metalloprotease (M29)"/>
    <property type="match status" value="1"/>
</dbReference>
<evidence type="ECO:0000256" key="8">
    <source>
        <dbReference type="ARBA" id="ARBA00022801"/>
    </source>
</evidence>
<dbReference type="InterPro" id="IPR052170">
    <property type="entry name" value="M29_Exopeptidase"/>
</dbReference>
<dbReference type="InterPro" id="IPR000787">
    <property type="entry name" value="Peptidase_M29"/>
</dbReference>